<dbReference type="PROSITE" id="PS51761">
    <property type="entry name" value="GH11_3"/>
    <property type="match status" value="1"/>
</dbReference>
<dbReference type="SUPFAM" id="SSF49899">
    <property type="entry name" value="Concanavalin A-like lectins/glucanases"/>
    <property type="match status" value="1"/>
</dbReference>
<dbReference type="UniPathway" id="UPA00114"/>
<evidence type="ECO:0000259" key="15">
    <source>
        <dbReference type="PROSITE" id="PS51761"/>
    </source>
</evidence>
<dbReference type="Gene3D" id="2.60.120.180">
    <property type="match status" value="1"/>
</dbReference>
<evidence type="ECO:0000313" key="17">
    <source>
        <dbReference type="Proteomes" id="UP000006701"/>
    </source>
</evidence>
<keyword evidence="8 12" id="KW-0378">Hydrolase</keyword>
<keyword evidence="6 12" id="KW-0858">Xylan degradation</keyword>
<name>A1CD49_ASPCL</name>
<dbReference type="RefSeq" id="XP_001273882.1">
    <property type="nucleotide sequence ID" value="XM_001273881.1"/>
</dbReference>
<evidence type="ECO:0000256" key="13">
    <source>
        <dbReference type="RuleBase" id="RU362015"/>
    </source>
</evidence>
<dbReference type="InterPro" id="IPR013319">
    <property type="entry name" value="GH11/12"/>
</dbReference>
<proteinExistence type="inferred from homology"/>
<dbReference type="OrthoDB" id="2115822at2759"/>
<dbReference type="Proteomes" id="UP000006701">
    <property type="component" value="Unassembled WGS sequence"/>
</dbReference>
<keyword evidence="9 12" id="KW-0119">Carbohydrate metabolism</keyword>
<evidence type="ECO:0000313" key="16">
    <source>
        <dbReference type="EMBL" id="EAW12456.1"/>
    </source>
</evidence>
<feature type="active site" description="Nucleophile" evidence="12">
    <location>
        <position position="65"/>
    </location>
</feature>
<dbReference type="VEuPathDB" id="FungiDB:ACLA_064270"/>
<dbReference type="Pfam" id="PF00457">
    <property type="entry name" value="Glyco_hydro_11"/>
    <property type="match status" value="1"/>
</dbReference>
<dbReference type="EC" id="3.2.1.8" evidence="5 12"/>
<keyword evidence="10 12" id="KW-0326">Glycosidase</keyword>
<gene>
    <name evidence="16" type="ORF">ACLA_064270</name>
</gene>
<evidence type="ECO:0000256" key="4">
    <source>
        <dbReference type="ARBA" id="ARBA00007792"/>
    </source>
</evidence>
<keyword evidence="7" id="KW-0732">Signal</keyword>
<evidence type="ECO:0000256" key="10">
    <source>
        <dbReference type="ARBA" id="ARBA00023295"/>
    </source>
</evidence>
<evidence type="ECO:0000256" key="12">
    <source>
        <dbReference type="PROSITE-ProRule" id="PRU01097"/>
    </source>
</evidence>
<dbReference type="eggNOG" id="ENOG502RXA7">
    <property type="taxonomic scope" value="Eukaryota"/>
</dbReference>
<dbReference type="GeneID" id="4705801"/>
<comment type="function">
    <text evidence="2">Endo-1,4-beta-xylanase involved in the hydrolysis of xylan, a major structural heterogeneous polysaccharide found in plant biomass representing the second most abundant polysaccharide in the biosphere, after cellulose.</text>
</comment>
<comment type="catalytic activity">
    <reaction evidence="1 12 13">
        <text>Endohydrolysis of (1-&gt;4)-beta-D-xylosidic linkages in xylans.</text>
        <dbReference type="EC" id="3.2.1.8"/>
    </reaction>
</comment>
<evidence type="ECO:0000256" key="5">
    <source>
        <dbReference type="ARBA" id="ARBA00012590"/>
    </source>
</evidence>
<dbReference type="STRING" id="344612.A1CD49"/>
<evidence type="ECO:0000256" key="7">
    <source>
        <dbReference type="ARBA" id="ARBA00022729"/>
    </source>
</evidence>
<evidence type="ECO:0000256" key="2">
    <source>
        <dbReference type="ARBA" id="ARBA00002059"/>
    </source>
</evidence>
<organism evidence="16 17">
    <name type="scientific">Aspergillus clavatus (strain ATCC 1007 / CBS 513.65 / DSM 816 / NCTC 3887 / NRRL 1 / QM 1276 / 107)</name>
    <dbReference type="NCBI Taxonomy" id="344612"/>
    <lineage>
        <taxon>Eukaryota</taxon>
        <taxon>Fungi</taxon>
        <taxon>Dikarya</taxon>
        <taxon>Ascomycota</taxon>
        <taxon>Pezizomycotina</taxon>
        <taxon>Eurotiomycetes</taxon>
        <taxon>Eurotiomycetidae</taxon>
        <taxon>Eurotiales</taxon>
        <taxon>Aspergillaceae</taxon>
        <taxon>Aspergillus</taxon>
        <taxon>Aspergillus subgen. Fumigati</taxon>
    </lineage>
</organism>
<keyword evidence="11 12" id="KW-0624">Polysaccharide degradation</keyword>
<accession>A1CD49</accession>
<feature type="domain" description="GH11" evidence="15">
    <location>
        <begin position="1"/>
        <end position="169"/>
    </location>
</feature>
<dbReference type="InterPro" id="IPR001137">
    <property type="entry name" value="Glyco_hydro_11"/>
</dbReference>
<sequence>MAAVSPLAKVGSWVVRGTLPTEKSGPKIFFILMFTNSDITFSGTFNPNGNAYLAVYGWTTSPMIEYSILENYGSYNPGSGMTHKGTVTTGRATYHIYTHQQVSQPSIAGKATFNQYWSIRRSKWSSGTVTTANHFNAWAKLDMKLGAHDYQIVSREGYESSGSSTIKVSSGSSSGGSSSGGSSNSGKASVPQ</sequence>
<dbReference type="InterPro" id="IPR013320">
    <property type="entry name" value="ConA-like_dom_sf"/>
</dbReference>
<evidence type="ECO:0000256" key="1">
    <source>
        <dbReference type="ARBA" id="ARBA00000681"/>
    </source>
</evidence>
<evidence type="ECO:0000256" key="3">
    <source>
        <dbReference type="ARBA" id="ARBA00004851"/>
    </source>
</evidence>
<comment type="pathway">
    <text evidence="3 12 13">Glycan degradation; xylan degradation.</text>
</comment>
<dbReference type="GO" id="GO:0045493">
    <property type="term" value="P:xylan catabolic process"/>
    <property type="evidence" value="ECO:0007669"/>
    <property type="project" value="UniProtKB-UniRule"/>
</dbReference>
<protein>
    <recommendedName>
        <fullName evidence="5 12">Endo-1,4-beta-xylanase</fullName>
        <ecNumber evidence="5 12">3.2.1.8</ecNumber>
    </recommendedName>
</protein>
<evidence type="ECO:0000256" key="8">
    <source>
        <dbReference type="ARBA" id="ARBA00022801"/>
    </source>
</evidence>
<feature type="region of interest" description="Disordered" evidence="14">
    <location>
        <begin position="157"/>
        <end position="192"/>
    </location>
</feature>
<dbReference type="InterPro" id="IPR033123">
    <property type="entry name" value="GH11_dom"/>
</dbReference>
<feature type="active site" description="Proton donor" evidence="12">
    <location>
        <position position="156"/>
    </location>
</feature>
<keyword evidence="17" id="KW-1185">Reference proteome</keyword>
<feature type="compositionally biased region" description="Low complexity" evidence="14">
    <location>
        <begin position="160"/>
        <end position="172"/>
    </location>
</feature>
<evidence type="ECO:0000256" key="6">
    <source>
        <dbReference type="ARBA" id="ARBA00022651"/>
    </source>
</evidence>
<comment type="similarity">
    <text evidence="4 12 13">Belongs to the glycosyl hydrolase 11 (cellulase G) family.</text>
</comment>
<evidence type="ECO:0000256" key="9">
    <source>
        <dbReference type="ARBA" id="ARBA00023277"/>
    </source>
</evidence>
<reference evidence="16 17" key="1">
    <citation type="journal article" date="2008" name="PLoS Genet.">
        <title>Genomic islands in the pathogenic filamentous fungus Aspergillus fumigatus.</title>
        <authorList>
            <person name="Fedorova N.D."/>
            <person name="Khaldi N."/>
            <person name="Joardar V.S."/>
            <person name="Maiti R."/>
            <person name="Amedeo P."/>
            <person name="Anderson M.J."/>
            <person name="Crabtree J."/>
            <person name="Silva J.C."/>
            <person name="Badger J.H."/>
            <person name="Albarraq A."/>
            <person name="Angiuoli S."/>
            <person name="Bussey H."/>
            <person name="Bowyer P."/>
            <person name="Cotty P.J."/>
            <person name="Dyer P.S."/>
            <person name="Egan A."/>
            <person name="Galens K."/>
            <person name="Fraser-Liggett C.M."/>
            <person name="Haas B.J."/>
            <person name="Inman J.M."/>
            <person name="Kent R."/>
            <person name="Lemieux S."/>
            <person name="Malavazi I."/>
            <person name="Orvis J."/>
            <person name="Roemer T."/>
            <person name="Ronning C.M."/>
            <person name="Sundaram J.P."/>
            <person name="Sutton G."/>
            <person name="Turner G."/>
            <person name="Venter J.C."/>
            <person name="White O.R."/>
            <person name="Whitty B.R."/>
            <person name="Youngman P."/>
            <person name="Wolfe K.H."/>
            <person name="Goldman G.H."/>
            <person name="Wortman J.R."/>
            <person name="Jiang B."/>
            <person name="Denning D.W."/>
            <person name="Nierman W.C."/>
        </authorList>
    </citation>
    <scope>NUCLEOTIDE SEQUENCE [LARGE SCALE GENOMIC DNA]</scope>
    <source>
        <strain evidence="17">ATCC 1007 / CBS 513.65 / DSM 816 / NCTC 3887 / NRRL 1</strain>
    </source>
</reference>
<dbReference type="EMBL" id="DS027050">
    <property type="protein sequence ID" value="EAW12456.1"/>
    <property type="molecule type" value="Genomic_DNA"/>
</dbReference>
<dbReference type="KEGG" id="act:ACLA_064270"/>
<evidence type="ECO:0000256" key="11">
    <source>
        <dbReference type="ARBA" id="ARBA00023326"/>
    </source>
</evidence>
<dbReference type="AlphaFoldDB" id="A1CD49"/>
<dbReference type="HOGENOM" id="CLU_052631_4_0_1"/>
<evidence type="ECO:0000256" key="14">
    <source>
        <dbReference type="SAM" id="MobiDB-lite"/>
    </source>
</evidence>
<dbReference type="GO" id="GO:0031176">
    <property type="term" value="F:endo-1,4-beta-xylanase activity"/>
    <property type="evidence" value="ECO:0007669"/>
    <property type="project" value="UniProtKB-UniRule"/>
</dbReference>
<dbReference type="PANTHER" id="PTHR46828">
    <property type="entry name" value="ENDO-1,4-BETA-XYLANASE A-RELATED"/>
    <property type="match status" value="1"/>
</dbReference>
<dbReference type="PANTHER" id="PTHR46828:SF4">
    <property type="entry name" value="ENDO-1,4-BETA-XYLANASE"/>
    <property type="match status" value="1"/>
</dbReference>
<dbReference type="PRINTS" id="PR00911">
    <property type="entry name" value="GLHYDRLASE11"/>
</dbReference>